<dbReference type="AlphaFoldDB" id="A0A172XV33"/>
<gene>
    <name evidence="1" type="ORF">A0O34_10275</name>
</gene>
<proteinExistence type="predicted"/>
<keyword evidence="2" id="KW-1185">Reference proteome</keyword>
<dbReference type="RefSeq" id="WP_066754328.1">
    <property type="nucleotide sequence ID" value="NZ_CP015199.1"/>
</dbReference>
<sequence length="163" mass="18388">MAYTVISVFPATVNTEEIKKDLRDQGFDDANVIVSTSKLENESSHHDYQEDVKTRSFWDYVFAQDVELLDAYSKHSVGKNNVVVYADNLEEAHKAKAILNAKGAVEVHENEPESQAPEGMAQEKYNGIIAKAKHDVYFLDPERIYRPSSRGMDDTMDDLGSKD</sequence>
<reference evidence="1 2" key="1">
    <citation type="submission" date="2016-04" db="EMBL/GenBank/DDBJ databases">
        <title>Complete Genome Sequence of Chryseobacterium sp. IHBB 10212.</title>
        <authorList>
            <person name="Pal M."/>
            <person name="Swarnkar M.K."/>
            <person name="Kaushal K."/>
            <person name="Chhibber S."/>
            <person name="Singh A.K."/>
            <person name="Gulati A."/>
        </authorList>
    </citation>
    <scope>NUCLEOTIDE SEQUENCE [LARGE SCALE GENOMIC DNA]</scope>
    <source>
        <strain evidence="1 2">IHBB 10212</strain>
    </source>
</reference>
<dbReference type="EMBL" id="CP015199">
    <property type="protein sequence ID" value="ANF50879.1"/>
    <property type="molecule type" value="Genomic_DNA"/>
</dbReference>
<dbReference type="STRING" id="1685010.A0O34_10275"/>
<evidence type="ECO:0000313" key="1">
    <source>
        <dbReference type="EMBL" id="ANF50879.1"/>
    </source>
</evidence>
<dbReference type="KEGG" id="chh:A0O34_10275"/>
<accession>A0A172XV33</accession>
<evidence type="ECO:0000313" key="2">
    <source>
        <dbReference type="Proteomes" id="UP000077824"/>
    </source>
</evidence>
<protein>
    <submittedName>
        <fullName evidence="1">Uncharacterized protein</fullName>
    </submittedName>
</protein>
<dbReference type="Proteomes" id="UP000077824">
    <property type="component" value="Chromosome"/>
</dbReference>
<dbReference type="OrthoDB" id="1274046at2"/>
<name>A0A172XV33_9FLAO</name>
<organism evidence="1 2">
    <name type="scientific">Chryseobacterium glaciei</name>
    <dbReference type="NCBI Taxonomy" id="1685010"/>
    <lineage>
        <taxon>Bacteria</taxon>
        <taxon>Pseudomonadati</taxon>
        <taxon>Bacteroidota</taxon>
        <taxon>Flavobacteriia</taxon>
        <taxon>Flavobacteriales</taxon>
        <taxon>Weeksellaceae</taxon>
        <taxon>Chryseobacterium group</taxon>
        <taxon>Chryseobacterium</taxon>
    </lineage>
</organism>